<name>A0A5N7CI20_PETAA</name>
<proteinExistence type="predicted"/>
<dbReference type="EMBL" id="ML735227">
    <property type="protein sequence ID" value="KAE8393814.1"/>
    <property type="molecule type" value="Genomic_DNA"/>
</dbReference>
<organism evidence="1">
    <name type="scientific">Petromyces alliaceus</name>
    <name type="common">Aspergillus alliaceus</name>
    <dbReference type="NCBI Taxonomy" id="209559"/>
    <lineage>
        <taxon>Eukaryota</taxon>
        <taxon>Fungi</taxon>
        <taxon>Dikarya</taxon>
        <taxon>Ascomycota</taxon>
        <taxon>Pezizomycotina</taxon>
        <taxon>Eurotiomycetes</taxon>
        <taxon>Eurotiomycetidae</taxon>
        <taxon>Eurotiales</taxon>
        <taxon>Aspergillaceae</taxon>
        <taxon>Aspergillus</taxon>
        <taxon>Aspergillus subgen. Circumdati</taxon>
    </lineage>
</organism>
<dbReference type="OrthoDB" id="538223at2759"/>
<dbReference type="AlphaFoldDB" id="A0A5N7CI20"/>
<protein>
    <submittedName>
        <fullName evidence="1">Uncharacterized protein</fullName>
    </submittedName>
</protein>
<accession>A0A5N7CI20</accession>
<dbReference type="Proteomes" id="UP000326877">
    <property type="component" value="Unassembled WGS sequence"/>
</dbReference>
<evidence type="ECO:0000313" key="1">
    <source>
        <dbReference type="EMBL" id="KAE8393814.1"/>
    </source>
</evidence>
<gene>
    <name evidence="1" type="ORF">BDV23DRAFT_28779</name>
</gene>
<feature type="non-terminal residue" evidence="1">
    <location>
        <position position="1"/>
    </location>
</feature>
<sequence length="219" mass="24589">FILLSWPPFTTPQVPGQTSSWLKLELVNLNNHLTHLKRRQAKAMTLDLSLPSTCPALCVYGDYSWDAASFALYALIDLSPEDLERLLSILNKEWLENNPTPIVRTPKTHNLAGKTLKDAVQAQVDLDKEITPVSGGQAKGVMGWYPTAFIVVTTQDWADEGLLFVFMDDTDDDEGNKEDPEVRRMDKFFFEVDDAPLLLSSFSFGDLAFVDAKEQYGVE</sequence>
<reference evidence="1" key="1">
    <citation type="submission" date="2019-04" db="EMBL/GenBank/DDBJ databases">
        <title>Friends and foes A comparative genomics studyof 23 Aspergillus species from section Flavi.</title>
        <authorList>
            <consortium name="DOE Joint Genome Institute"/>
            <person name="Kjaerbolling I."/>
            <person name="Vesth T."/>
            <person name="Frisvad J.C."/>
            <person name="Nybo J.L."/>
            <person name="Theobald S."/>
            <person name="Kildgaard S."/>
            <person name="Isbrandt T."/>
            <person name="Kuo A."/>
            <person name="Sato A."/>
            <person name="Lyhne E.K."/>
            <person name="Kogle M.E."/>
            <person name="Wiebenga A."/>
            <person name="Kun R.S."/>
            <person name="Lubbers R.J."/>
            <person name="Makela M.R."/>
            <person name="Barry K."/>
            <person name="Chovatia M."/>
            <person name="Clum A."/>
            <person name="Daum C."/>
            <person name="Haridas S."/>
            <person name="He G."/>
            <person name="LaButti K."/>
            <person name="Lipzen A."/>
            <person name="Mondo S."/>
            <person name="Riley R."/>
            <person name="Salamov A."/>
            <person name="Simmons B.A."/>
            <person name="Magnuson J.K."/>
            <person name="Henrissat B."/>
            <person name="Mortensen U.H."/>
            <person name="Larsen T.O."/>
            <person name="Devries R.P."/>
            <person name="Grigoriev I.V."/>
            <person name="Machida M."/>
            <person name="Baker S.E."/>
            <person name="Andersen M.R."/>
        </authorList>
    </citation>
    <scope>NUCLEOTIDE SEQUENCE [LARGE SCALE GENOMIC DNA]</scope>
    <source>
        <strain evidence="1">IBT 14317</strain>
    </source>
</reference>